<evidence type="ECO:0000313" key="4">
    <source>
        <dbReference type="Proteomes" id="UP000249467"/>
    </source>
</evidence>
<feature type="transmembrane region" description="Helical" evidence="2">
    <location>
        <begin position="12"/>
        <end position="31"/>
    </location>
</feature>
<accession>A0A2W4WLU5</accession>
<keyword evidence="2" id="KW-0472">Membrane</keyword>
<protein>
    <submittedName>
        <fullName evidence="3">Uncharacterized protein</fullName>
    </submittedName>
</protein>
<reference evidence="3 4" key="2">
    <citation type="submission" date="2018-06" db="EMBL/GenBank/DDBJ databases">
        <title>Metagenomic assembly of (sub)arctic Cyanobacteria and their associated microbiome from non-axenic cultures.</title>
        <authorList>
            <person name="Baurain D."/>
        </authorList>
    </citation>
    <scope>NUCLEOTIDE SEQUENCE [LARGE SCALE GENOMIC DNA]</scope>
    <source>
        <strain evidence="3">ULC066bin1</strain>
    </source>
</reference>
<keyword evidence="2" id="KW-1133">Transmembrane helix</keyword>
<evidence type="ECO:0000256" key="2">
    <source>
        <dbReference type="SAM" id="Phobius"/>
    </source>
</evidence>
<comment type="caution">
    <text evidence="3">The sequence shown here is derived from an EMBL/GenBank/DDBJ whole genome shotgun (WGS) entry which is preliminary data.</text>
</comment>
<gene>
    <name evidence="3" type="ORF">DCF19_02915</name>
</gene>
<sequence>MHEFWLKEKLILIVGLFQYGLVLIAFAIGKLSKLILGKKNMTNENSLNEIKSPAIAPNSPNEVEDAANNSADRELNLEPTPTNANDEILINQPELTVDSEPEVNLSNKVEIAPELLTELKEISEDPATVIDEAIRWWLRRRTLDVLDSSPDRKYRVGLRSNRSQKDLWND</sequence>
<feature type="region of interest" description="Disordered" evidence="1">
    <location>
        <begin position="51"/>
        <end position="85"/>
    </location>
</feature>
<dbReference type="Proteomes" id="UP000249467">
    <property type="component" value="Unassembled WGS sequence"/>
</dbReference>
<evidence type="ECO:0000313" key="3">
    <source>
        <dbReference type="EMBL" id="PZO44167.1"/>
    </source>
</evidence>
<keyword evidence="2" id="KW-0812">Transmembrane</keyword>
<organism evidence="3 4">
    <name type="scientific">Pseudanabaena frigida</name>
    <dbReference type="NCBI Taxonomy" id="945775"/>
    <lineage>
        <taxon>Bacteria</taxon>
        <taxon>Bacillati</taxon>
        <taxon>Cyanobacteriota</taxon>
        <taxon>Cyanophyceae</taxon>
        <taxon>Pseudanabaenales</taxon>
        <taxon>Pseudanabaenaceae</taxon>
        <taxon>Pseudanabaena</taxon>
    </lineage>
</organism>
<proteinExistence type="predicted"/>
<name>A0A2W4WLU5_9CYAN</name>
<dbReference type="AlphaFoldDB" id="A0A2W4WLU5"/>
<dbReference type="EMBL" id="QBML01000003">
    <property type="protein sequence ID" value="PZO44167.1"/>
    <property type="molecule type" value="Genomic_DNA"/>
</dbReference>
<evidence type="ECO:0000256" key="1">
    <source>
        <dbReference type="SAM" id="MobiDB-lite"/>
    </source>
</evidence>
<reference evidence="3 4" key="1">
    <citation type="submission" date="2018-04" db="EMBL/GenBank/DDBJ databases">
        <authorList>
            <person name="Go L.Y."/>
            <person name="Mitchell J.A."/>
        </authorList>
    </citation>
    <scope>NUCLEOTIDE SEQUENCE [LARGE SCALE GENOMIC DNA]</scope>
    <source>
        <strain evidence="3">ULC066bin1</strain>
    </source>
</reference>